<evidence type="ECO:0000313" key="3">
    <source>
        <dbReference type="Proteomes" id="UP001597011"/>
    </source>
</evidence>
<accession>A0ABW3BYA2</accession>
<dbReference type="InterPro" id="IPR013783">
    <property type="entry name" value="Ig-like_fold"/>
</dbReference>
<dbReference type="PANTHER" id="PTHR37833">
    <property type="entry name" value="LIPOPROTEIN-RELATED"/>
    <property type="match status" value="1"/>
</dbReference>
<name>A0ABW3BYA2_9FLAO</name>
<reference evidence="3" key="1">
    <citation type="journal article" date="2019" name="Int. J. Syst. Evol. Microbiol.">
        <title>The Global Catalogue of Microorganisms (GCM) 10K type strain sequencing project: providing services to taxonomists for standard genome sequencing and annotation.</title>
        <authorList>
            <consortium name="The Broad Institute Genomics Platform"/>
            <consortium name="The Broad Institute Genome Sequencing Center for Infectious Disease"/>
            <person name="Wu L."/>
            <person name="Ma J."/>
        </authorList>
    </citation>
    <scope>NUCLEOTIDE SEQUENCE [LARGE SCALE GENOMIC DNA]</scope>
    <source>
        <strain evidence="3">CCUG 60529</strain>
    </source>
</reference>
<gene>
    <name evidence="2" type="ORF">ACFQ0I_16910</name>
</gene>
<dbReference type="Gene3D" id="2.60.40.10">
    <property type="entry name" value="Immunoglobulins"/>
    <property type="match status" value="1"/>
</dbReference>
<evidence type="ECO:0000313" key="2">
    <source>
        <dbReference type="EMBL" id="MFD0837462.1"/>
    </source>
</evidence>
<organism evidence="2 3">
    <name type="scientific">Mariniflexile aquimaris</name>
    <dbReference type="NCBI Taxonomy" id="881009"/>
    <lineage>
        <taxon>Bacteria</taxon>
        <taxon>Pseudomonadati</taxon>
        <taxon>Bacteroidota</taxon>
        <taxon>Flavobacteriia</taxon>
        <taxon>Flavobacteriales</taxon>
        <taxon>Flavobacteriaceae</taxon>
        <taxon>Mariniflexile</taxon>
    </lineage>
</organism>
<proteinExistence type="predicted"/>
<dbReference type="PANTHER" id="PTHR37833:SF1">
    <property type="entry name" value="SIGNAL PEPTIDE PROTEIN"/>
    <property type="match status" value="1"/>
</dbReference>
<feature type="chain" id="PRO_5045457805" evidence="1">
    <location>
        <begin position="22"/>
        <end position="146"/>
    </location>
</feature>
<comment type="caution">
    <text evidence="2">The sequence shown here is derived from an EMBL/GenBank/DDBJ whole genome shotgun (WGS) entry which is preliminary data.</text>
</comment>
<sequence>MKKVILLCSFAILAVVSTGIAQSQAKVAKSQVIEKKAGANIEFETETLDYGTIENNSDGNREFKFTNTGTTPLVITNATGSCGCTVPTWPKEAIAPGKSAAIKVHYDTKRTGAFNKSITLVSNAVNAPSKIIHIKGNVNPPKEAVN</sequence>
<dbReference type="RefSeq" id="WP_379944171.1">
    <property type="nucleotide sequence ID" value="NZ_JBHTIB010000038.1"/>
</dbReference>
<protein>
    <submittedName>
        <fullName evidence="2">DUF1573 domain-containing protein</fullName>
    </submittedName>
</protein>
<dbReference type="Proteomes" id="UP001597011">
    <property type="component" value="Unassembled WGS sequence"/>
</dbReference>
<dbReference type="Pfam" id="PF07610">
    <property type="entry name" value="DUF1573"/>
    <property type="match status" value="1"/>
</dbReference>
<keyword evidence="1" id="KW-0732">Signal</keyword>
<feature type="signal peptide" evidence="1">
    <location>
        <begin position="1"/>
        <end position="21"/>
    </location>
</feature>
<dbReference type="InterPro" id="IPR011467">
    <property type="entry name" value="DUF1573"/>
</dbReference>
<keyword evidence="3" id="KW-1185">Reference proteome</keyword>
<dbReference type="EMBL" id="JBHTIB010000038">
    <property type="protein sequence ID" value="MFD0837462.1"/>
    <property type="molecule type" value="Genomic_DNA"/>
</dbReference>
<evidence type="ECO:0000256" key="1">
    <source>
        <dbReference type="SAM" id="SignalP"/>
    </source>
</evidence>